<organism evidence="1 2">
    <name type="scientific">Calyptomena viridis</name>
    <name type="common">Lesser green broadbill</name>
    <dbReference type="NCBI Taxonomy" id="135972"/>
    <lineage>
        <taxon>Eukaryota</taxon>
        <taxon>Metazoa</taxon>
        <taxon>Chordata</taxon>
        <taxon>Craniata</taxon>
        <taxon>Vertebrata</taxon>
        <taxon>Euteleostomi</taxon>
        <taxon>Archelosauria</taxon>
        <taxon>Archosauria</taxon>
        <taxon>Dinosauria</taxon>
        <taxon>Saurischia</taxon>
        <taxon>Theropoda</taxon>
        <taxon>Coelurosauria</taxon>
        <taxon>Aves</taxon>
        <taxon>Neognathae</taxon>
        <taxon>Neoaves</taxon>
        <taxon>Telluraves</taxon>
        <taxon>Australaves</taxon>
        <taxon>Passeriformes</taxon>
        <taxon>Eurylaimidae</taxon>
        <taxon>Calyptomena</taxon>
    </lineage>
</organism>
<accession>A0A851D066</accession>
<feature type="non-terminal residue" evidence="1">
    <location>
        <position position="1"/>
    </location>
</feature>
<feature type="non-terminal residue" evidence="1">
    <location>
        <position position="79"/>
    </location>
</feature>
<evidence type="ECO:0000313" key="1">
    <source>
        <dbReference type="EMBL" id="NWI61863.1"/>
    </source>
</evidence>
<protein>
    <submittedName>
        <fullName evidence="1">PO22 protein</fullName>
    </submittedName>
</protein>
<dbReference type="AlphaFoldDB" id="A0A851D066"/>
<keyword evidence="2" id="KW-1185">Reference proteome</keyword>
<reference evidence="1" key="1">
    <citation type="submission" date="2019-10" db="EMBL/GenBank/DDBJ databases">
        <title>Bird 10,000 Genomes (B10K) Project - Family phase.</title>
        <authorList>
            <person name="Zhang G."/>
        </authorList>
    </citation>
    <scope>NUCLEOTIDE SEQUENCE</scope>
    <source>
        <strain evidence="1">B10K-DU-002-55</strain>
        <tissue evidence="1">Muscle</tissue>
    </source>
</reference>
<comment type="caution">
    <text evidence="1">The sequence shown here is derived from an EMBL/GenBank/DDBJ whole genome shotgun (WGS) entry which is preliminary data.</text>
</comment>
<gene>
    <name evidence="1" type="primary">Po22</name>
    <name evidence="1" type="ORF">CALVIR_R15073</name>
</gene>
<name>A0A851D066_CALVR</name>
<proteinExistence type="predicted"/>
<sequence length="79" mass="8986">IVTPRLAKPCPTNPRQRGFIGAAGCLENLKLLQILMNNTKKKHREFRVVFIDIAEAFDTISHEHILKGLKQKGLDEHII</sequence>
<evidence type="ECO:0000313" key="2">
    <source>
        <dbReference type="Proteomes" id="UP000642973"/>
    </source>
</evidence>
<dbReference type="Proteomes" id="UP000642973">
    <property type="component" value="Unassembled WGS sequence"/>
</dbReference>
<dbReference type="EMBL" id="WEIV01052142">
    <property type="protein sequence ID" value="NWI61863.1"/>
    <property type="molecule type" value="Genomic_DNA"/>
</dbReference>